<dbReference type="GO" id="GO:0005524">
    <property type="term" value="F:ATP binding"/>
    <property type="evidence" value="ECO:0007669"/>
    <property type="project" value="UniProtKB-KW"/>
</dbReference>
<dbReference type="Gene3D" id="3.30.565.10">
    <property type="entry name" value="Histidine kinase-like ATPase, C-terminal domain"/>
    <property type="match status" value="1"/>
</dbReference>
<dbReference type="GO" id="GO:0030435">
    <property type="term" value="P:sporulation resulting in formation of a cellular spore"/>
    <property type="evidence" value="ECO:0007669"/>
    <property type="project" value="UniProtKB-KW"/>
</dbReference>
<comment type="catalytic activity">
    <reaction evidence="7">
        <text>L-seryl-[protein] + ATP = O-phospho-L-seryl-[protein] + ADP + H(+)</text>
        <dbReference type="Rhea" id="RHEA:17989"/>
        <dbReference type="Rhea" id="RHEA-COMP:9863"/>
        <dbReference type="Rhea" id="RHEA-COMP:11604"/>
        <dbReference type="ChEBI" id="CHEBI:15378"/>
        <dbReference type="ChEBI" id="CHEBI:29999"/>
        <dbReference type="ChEBI" id="CHEBI:30616"/>
        <dbReference type="ChEBI" id="CHEBI:83421"/>
        <dbReference type="ChEBI" id="CHEBI:456216"/>
        <dbReference type="EC" id="2.7.11.1"/>
    </reaction>
</comment>
<evidence type="ECO:0000256" key="7">
    <source>
        <dbReference type="HAMAP-Rule" id="MF_00637"/>
    </source>
</evidence>
<keyword evidence="1 7" id="KW-0723">Serine/threonine-protein kinase</keyword>
<feature type="domain" description="Histidine kinase/HSP90-like ATPase" evidence="8">
    <location>
        <begin position="74"/>
        <end position="178"/>
    </location>
</feature>
<reference evidence="9 10" key="1">
    <citation type="submission" date="2018-03" db="EMBL/GenBank/DDBJ databases">
        <title>Lachnoclostridium SNUG30386 gen.nov., sp.nov., isolated from human faeces.</title>
        <authorList>
            <person name="Seo B."/>
            <person name="Jeon K."/>
            <person name="Ko G."/>
        </authorList>
    </citation>
    <scope>NUCLEOTIDE SEQUENCE [LARGE SCALE GENOMIC DNA]</scope>
    <source>
        <strain evidence="9 10">SNUG30386</strain>
    </source>
</reference>
<evidence type="ECO:0000256" key="1">
    <source>
        <dbReference type="ARBA" id="ARBA00022527"/>
    </source>
</evidence>
<dbReference type="PANTHER" id="PTHR35526">
    <property type="entry name" value="ANTI-SIGMA-F FACTOR RSBW-RELATED"/>
    <property type="match status" value="1"/>
</dbReference>
<keyword evidence="4 7" id="KW-0418">Kinase</keyword>
<evidence type="ECO:0000259" key="8">
    <source>
        <dbReference type="SMART" id="SM00387"/>
    </source>
</evidence>
<dbReference type="SMART" id="SM00387">
    <property type="entry name" value="HATPase_c"/>
    <property type="match status" value="1"/>
</dbReference>
<comment type="caution">
    <text evidence="9">The sequence shown here is derived from an EMBL/GenBank/DDBJ whole genome shotgun (WGS) entry which is preliminary data.</text>
</comment>
<dbReference type="GO" id="GO:0030436">
    <property type="term" value="P:asexual sporulation"/>
    <property type="evidence" value="ECO:0007669"/>
    <property type="project" value="UniProtKB-UniRule"/>
</dbReference>
<name>A0A2T3FVM6_9CLOT</name>
<keyword evidence="10" id="KW-1185">Reference proteome</keyword>
<evidence type="ECO:0000256" key="4">
    <source>
        <dbReference type="ARBA" id="ARBA00022777"/>
    </source>
</evidence>
<evidence type="ECO:0000256" key="6">
    <source>
        <dbReference type="ARBA" id="ARBA00022969"/>
    </source>
</evidence>
<dbReference type="InterPro" id="IPR036890">
    <property type="entry name" value="HATPase_C_sf"/>
</dbReference>
<organism evidence="9 10">
    <name type="scientific">Clostridium fessum</name>
    <dbReference type="NCBI Taxonomy" id="2126740"/>
    <lineage>
        <taxon>Bacteria</taxon>
        <taxon>Bacillati</taxon>
        <taxon>Bacillota</taxon>
        <taxon>Clostridia</taxon>
        <taxon>Eubacteriales</taxon>
        <taxon>Clostridiaceae</taxon>
        <taxon>Clostridium</taxon>
    </lineage>
</organism>
<dbReference type="EMBL" id="PYLO01000001">
    <property type="protein sequence ID" value="PST39314.1"/>
    <property type="molecule type" value="Genomic_DNA"/>
</dbReference>
<comment type="function">
    <text evidence="7">Binds to sigma F and blocks its ability to form an RNA polymerase holoenzyme (E-sigma F). Phosphorylates SpoIIAA on a serine residue. This phosphorylation may enable SpoIIAA to act as an anti-anti-sigma factor that counteracts SpoIIAB and thus releases sigma F from inhibition.</text>
</comment>
<comment type="similarity">
    <text evidence="7">Belongs to the anti-sigma-factor family.</text>
</comment>
<comment type="catalytic activity">
    <reaction evidence="7">
        <text>L-threonyl-[protein] + ATP = O-phospho-L-threonyl-[protein] + ADP + H(+)</text>
        <dbReference type="Rhea" id="RHEA:46608"/>
        <dbReference type="Rhea" id="RHEA-COMP:11060"/>
        <dbReference type="Rhea" id="RHEA-COMP:11605"/>
        <dbReference type="ChEBI" id="CHEBI:15378"/>
        <dbReference type="ChEBI" id="CHEBI:30013"/>
        <dbReference type="ChEBI" id="CHEBI:30616"/>
        <dbReference type="ChEBI" id="CHEBI:61977"/>
        <dbReference type="ChEBI" id="CHEBI:456216"/>
        <dbReference type="EC" id="2.7.11.1"/>
    </reaction>
</comment>
<keyword evidence="3 7" id="KW-0547">Nucleotide-binding</keyword>
<evidence type="ECO:0000256" key="3">
    <source>
        <dbReference type="ARBA" id="ARBA00022741"/>
    </source>
</evidence>
<dbReference type="Proteomes" id="UP000241048">
    <property type="component" value="Unassembled WGS sequence"/>
</dbReference>
<dbReference type="SUPFAM" id="SSF55874">
    <property type="entry name" value="ATPase domain of HSP90 chaperone/DNA topoisomerase II/histidine kinase"/>
    <property type="match status" value="1"/>
</dbReference>
<protein>
    <recommendedName>
        <fullName evidence="7">Anti-sigma F factor</fullName>
        <ecNumber evidence="7">2.7.11.1</ecNumber>
    </recommendedName>
    <alternativeName>
        <fullName evidence="7">Stage II sporulation protein AB</fullName>
    </alternativeName>
</protein>
<keyword evidence="6 7" id="KW-0749">Sporulation</keyword>
<evidence type="ECO:0000256" key="2">
    <source>
        <dbReference type="ARBA" id="ARBA00022679"/>
    </source>
</evidence>
<keyword evidence="2 7" id="KW-0808">Transferase</keyword>
<keyword evidence="5 7" id="KW-0067">ATP-binding</keyword>
<dbReference type="Pfam" id="PF13581">
    <property type="entry name" value="HATPase_c_2"/>
    <property type="match status" value="1"/>
</dbReference>
<dbReference type="PANTHER" id="PTHR35526:SF3">
    <property type="entry name" value="ANTI-SIGMA-F FACTOR RSBW"/>
    <property type="match status" value="1"/>
</dbReference>
<sequence length="195" mass="22061">MYADDISVSETEVKGKLKKIKNSEEYRKFEQNEQRQAEKNGTWMHLEIDSHSSNEEFARVTAAVFMSRMNPTMEELEDVKTAVSEAVTNAVIHGYSDEIGIIYIEARIEGEELIISVRDEGKGILNVEKAMEPMYTTDTTGERSGMGFSFMEAFMDEVEVESKVGCGTCVTMKKQIGRGYMNKEQEEKETAESYG</sequence>
<evidence type="ECO:0000313" key="9">
    <source>
        <dbReference type="EMBL" id="PST39314.1"/>
    </source>
</evidence>
<dbReference type="NCBIfam" id="TIGR01925">
    <property type="entry name" value="spIIAB"/>
    <property type="match status" value="1"/>
</dbReference>
<dbReference type="HAMAP" id="MF_00637">
    <property type="entry name" value="Anti_sigma_F"/>
    <property type="match status" value="1"/>
</dbReference>
<dbReference type="InterPro" id="IPR050267">
    <property type="entry name" value="Anti-sigma-factor_SerPK"/>
</dbReference>
<dbReference type="InterPro" id="IPR010194">
    <property type="entry name" value="Anti-sigma_F"/>
</dbReference>
<dbReference type="GO" id="GO:0106310">
    <property type="term" value="F:protein serine kinase activity"/>
    <property type="evidence" value="ECO:0007669"/>
    <property type="project" value="RHEA"/>
</dbReference>
<evidence type="ECO:0000313" key="10">
    <source>
        <dbReference type="Proteomes" id="UP000241048"/>
    </source>
</evidence>
<dbReference type="GO" id="GO:0016989">
    <property type="term" value="F:sigma factor antagonist activity"/>
    <property type="evidence" value="ECO:0007669"/>
    <property type="project" value="InterPro"/>
</dbReference>
<evidence type="ECO:0000256" key="5">
    <source>
        <dbReference type="ARBA" id="ARBA00022840"/>
    </source>
</evidence>
<accession>A0A2T3FVM6</accession>
<dbReference type="AlphaFoldDB" id="A0A2T3FVM6"/>
<dbReference type="GO" id="GO:0004674">
    <property type="term" value="F:protein serine/threonine kinase activity"/>
    <property type="evidence" value="ECO:0007669"/>
    <property type="project" value="UniProtKB-KW"/>
</dbReference>
<gene>
    <name evidence="7" type="primary">spoIIAB</name>
    <name evidence="9" type="ORF">C7U56_02885</name>
</gene>
<dbReference type="EC" id="2.7.11.1" evidence="7"/>
<dbReference type="InterPro" id="IPR003594">
    <property type="entry name" value="HATPase_dom"/>
</dbReference>
<proteinExistence type="inferred from homology"/>
<dbReference type="GO" id="GO:0042174">
    <property type="term" value="P:negative regulation of sporulation resulting in formation of a cellular spore"/>
    <property type="evidence" value="ECO:0007669"/>
    <property type="project" value="InterPro"/>
</dbReference>